<feature type="non-terminal residue" evidence="13">
    <location>
        <position position="389"/>
    </location>
</feature>
<dbReference type="Pfam" id="PF00069">
    <property type="entry name" value="Pkinase"/>
    <property type="match status" value="1"/>
</dbReference>
<comment type="catalytic activity">
    <reaction evidence="9">
        <text>L-threonyl-[protein] + ATP = O-phospho-L-threonyl-[protein] + ADP + H(+)</text>
        <dbReference type="Rhea" id="RHEA:46608"/>
        <dbReference type="Rhea" id="RHEA-COMP:11060"/>
        <dbReference type="Rhea" id="RHEA-COMP:11605"/>
        <dbReference type="ChEBI" id="CHEBI:15378"/>
        <dbReference type="ChEBI" id="CHEBI:30013"/>
        <dbReference type="ChEBI" id="CHEBI:30616"/>
        <dbReference type="ChEBI" id="CHEBI:61977"/>
        <dbReference type="ChEBI" id="CHEBI:456216"/>
        <dbReference type="EC" id="2.7.11.1"/>
    </reaction>
</comment>
<dbReference type="SMART" id="SM00320">
    <property type="entry name" value="WD40"/>
    <property type="match status" value="2"/>
</dbReference>
<keyword evidence="14" id="KW-1185">Reference proteome</keyword>
<dbReference type="PANTHER" id="PTHR24363:SF0">
    <property type="entry name" value="SERINE_THREONINE KINASE LIKE DOMAIN CONTAINING 1"/>
    <property type="match status" value="1"/>
</dbReference>
<dbReference type="Gene3D" id="2.130.10.10">
    <property type="entry name" value="YVTN repeat-like/Quinoprotein amine dehydrogenase"/>
    <property type="match status" value="1"/>
</dbReference>
<feature type="repeat" description="WD" evidence="11">
    <location>
        <begin position="357"/>
        <end position="380"/>
    </location>
</feature>
<reference evidence="13 14" key="1">
    <citation type="submission" date="2024-09" db="EMBL/GenBank/DDBJ databases">
        <title>Floridaenema gen nov. (Aerosakkonemataceae, Aerosakkonematales ord. nov., Cyanobacteria) from benthic tropical and subtropical fresh waters, with the description of four new species.</title>
        <authorList>
            <person name="Moretto J.A."/>
            <person name="Berthold D.E."/>
            <person name="Lefler F.W."/>
            <person name="Huang I.-S."/>
            <person name="Laughinghouse H. IV."/>
        </authorList>
    </citation>
    <scope>NUCLEOTIDE SEQUENCE [LARGE SCALE GENOMIC DNA]</scope>
    <source>
        <strain evidence="13 14">BLCC-F167</strain>
    </source>
</reference>
<protein>
    <recommendedName>
        <fullName evidence="1">non-specific serine/threonine protein kinase</fullName>
        <ecNumber evidence="1">2.7.11.1</ecNumber>
    </recommendedName>
</protein>
<dbReference type="GO" id="GO:0016301">
    <property type="term" value="F:kinase activity"/>
    <property type="evidence" value="ECO:0007669"/>
    <property type="project" value="UniProtKB-KW"/>
</dbReference>
<feature type="repeat" description="WD" evidence="11">
    <location>
        <begin position="315"/>
        <end position="356"/>
    </location>
</feature>
<keyword evidence="4" id="KW-0808">Transferase</keyword>
<dbReference type="PROSITE" id="PS50082">
    <property type="entry name" value="WD_REPEATS_2"/>
    <property type="match status" value="2"/>
</dbReference>
<evidence type="ECO:0000256" key="11">
    <source>
        <dbReference type="PROSITE-ProRule" id="PRU00221"/>
    </source>
</evidence>
<dbReference type="PROSITE" id="PS00678">
    <property type="entry name" value="WD_REPEATS_1"/>
    <property type="match status" value="1"/>
</dbReference>
<dbReference type="InterPro" id="IPR001680">
    <property type="entry name" value="WD40_rpt"/>
</dbReference>
<name>A0ABV4WI02_9CYAN</name>
<dbReference type="InterPro" id="IPR036322">
    <property type="entry name" value="WD40_repeat_dom_sf"/>
</dbReference>
<dbReference type="PROSITE" id="PS50011">
    <property type="entry name" value="PROTEIN_KINASE_DOM"/>
    <property type="match status" value="1"/>
</dbReference>
<dbReference type="SUPFAM" id="SSF56112">
    <property type="entry name" value="Protein kinase-like (PK-like)"/>
    <property type="match status" value="1"/>
</dbReference>
<dbReference type="EC" id="2.7.11.1" evidence="1"/>
<dbReference type="Gene3D" id="3.30.200.20">
    <property type="entry name" value="Phosphorylase Kinase, domain 1"/>
    <property type="match status" value="1"/>
</dbReference>
<sequence length="389" mass="43613">MSYCLNPNCPKPQNPTGTTFCLTCGAKILLKDRYRATNFLAAGGMGKNFLAVDEDTPLKKRCVIKQFSPDSSIVNNPTAFQKAIELFNREAAMLDTLGDESPQIPRLLAYLEQDQCLYFVQEFIEGHNLLKELAQKGTYNEAQIYQLLNDLLPVLKFIHQQDVIHRDIKPENIMRRPNGELVLIDFGISKQFSGTLISMGTSVGTLGYAPPEQMTYGEAYPASDIYALGATCIHLLTDVSPDQLFNVRENCWLWRDVLATKGIYISQQLGQILDKMLITDVRERYQSVDEILVILAHTRQWRSKSHVSWYCRYTLMEHSEAVRAVVISPDGQTLVTGSDDKTIKIWNLSNGKLLGTLNGHNNWIYALAISPDGNTLVSGSGSILGHHQI</sequence>
<dbReference type="PANTHER" id="PTHR24363">
    <property type="entry name" value="SERINE/THREONINE PROTEIN KINASE"/>
    <property type="match status" value="1"/>
</dbReference>
<dbReference type="NCBIfam" id="NF045510">
    <property type="entry name" value="4Cys_prefix_kin"/>
    <property type="match status" value="1"/>
</dbReference>
<keyword evidence="8" id="KW-0067">ATP-binding</keyword>
<evidence type="ECO:0000256" key="7">
    <source>
        <dbReference type="ARBA" id="ARBA00022777"/>
    </source>
</evidence>
<dbReference type="PROSITE" id="PS50294">
    <property type="entry name" value="WD_REPEATS_REGION"/>
    <property type="match status" value="1"/>
</dbReference>
<evidence type="ECO:0000256" key="3">
    <source>
        <dbReference type="ARBA" id="ARBA00022574"/>
    </source>
</evidence>
<dbReference type="CDD" id="cd14014">
    <property type="entry name" value="STKc_PknB_like"/>
    <property type="match status" value="1"/>
</dbReference>
<evidence type="ECO:0000256" key="6">
    <source>
        <dbReference type="ARBA" id="ARBA00022741"/>
    </source>
</evidence>
<evidence type="ECO:0000259" key="12">
    <source>
        <dbReference type="PROSITE" id="PS50011"/>
    </source>
</evidence>
<evidence type="ECO:0000256" key="2">
    <source>
        <dbReference type="ARBA" id="ARBA00022527"/>
    </source>
</evidence>
<evidence type="ECO:0000256" key="10">
    <source>
        <dbReference type="ARBA" id="ARBA00048679"/>
    </source>
</evidence>
<comment type="caution">
    <text evidence="13">The sequence shown here is derived from an EMBL/GenBank/DDBJ whole genome shotgun (WGS) entry which is preliminary data.</text>
</comment>
<evidence type="ECO:0000256" key="1">
    <source>
        <dbReference type="ARBA" id="ARBA00012513"/>
    </source>
</evidence>
<keyword evidence="3 11" id="KW-0853">WD repeat</keyword>
<dbReference type="InterPro" id="IPR019775">
    <property type="entry name" value="WD40_repeat_CS"/>
</dbReference>
<keyword evidence="7 13" id="KW-0418">Kinase</keyword>
<evidence type="ECO:0000313" key="13">
    <source>
        <dbReference type="EMBL" id="MFB2834596.1"/>
    </source>
</evidence>
<dbReference type="InterPro" id="IPR011009">
    <property type="entry name" value="Kinase-like_dom_sf"/>
</dbReference>
<proteinExistence type="predicted"/>
<evidence type="ECO:0000256" key="5">
    <source>
        <dbReference type="ARBA" id="ARBA00022737"/>
    </source>
</evidence>
<dbReference type="SUPFAM" id="SSF50978">
    <property type="entry name" value="WD40 repeat-like"/>
    <property type="match status" value="1"/>
</dbReference>
<accession>A0ABV4WI02</accession>
<keyword evidence="2" id="KW-0723">Serine/threonine-protein kinase</keyword>
<comment type="catalytic activity">
    <reaction evidence="10">
        <text>L-seryl-[protein] + ATP = O-phospho-L-seryl-[protein] + ADP + H(+)</text>
        <dbReference type="Rhea" id="RHEA:17989"/>
        <dbReference type="Rhea" id="RHEA-COMP:9863"/>
        <dbReference type="Rhea" id="RHEA-COMP:11604"/>
        <dbReference type="ChEBI" id="CHEBI:15378"/>
        <dbReference type="ChEBI" id="CHEBI:29999"/>
        <dbReference type="ChEBI" id="CHEBI:30616"/>
        <dbReference type="ChEBI" id="CHEBI:83421"/>
        <dbReference type="ChEBI" id="CHEBI:456216"/>
        <dbReference type="EC" id="2.7.11.1"/>
    </reaction>
</comment>
<keyword evidence="6" id="KW-0547">Nucleotide-binding</keyword>
<feature type="domain" description="Protein kinase" evidence="12">
    <location>
        <begin position="34"/>
        <end position="300"/>
    </location>
</feature>
<dbReference type="RefSeq" id="WP_413277028.1">
    <property type="nucleotide sequence ID" value="NZ_JBHFNT010000071.1"/>
</dbReference>
<dbReference type="Gene3D" id="1.10.510.10">
    <property type="entry name" value="Transferase(Phosphotransferase) domain 1"/>
    <property type="match status" value="1"/>
</dbReference>
<evidence type="ECO:0000256" key="8">
    <source>
        <dbReference type="ARBA" id="ARBA00022840"/>
    </source>
</evidence>
<evidence type="ECO:0000313" key="14">
    <source>
        <dbReference type="Proteomes" id="UP001576780"/>
    </source>
</evidence>
<dbReference type="EMBL" id="JBHFNT010000071">
    <property type="protein sequence ID" value="MFB2834596.1"/>
    <property type="molecule type" value="Genomic_DNA"/>
</dbReference>
<dbReference type="Proteomes" id="UP001576780">
    <property type="component" value="Unassembled WGS sequence"/>
</dbReference>
<keyword evidence="5" id="KW-0677">Repeat</keyword>
<dbReference type="InterPro" id="IPR000719">
    <property type="entry name" value="Prot_kinase_dom"/>
</dbReference>
<evidence type="ECO:0000256" key="4">
    <source>
        <dbReference type="ARBA" id="ARBA00022679"/>
    </source>
</evidence>
<organism evidence="13 14">
    <name type="scientific">Floridaenema evergladense BLCC-F167</name>
    <dbReference type="NCBI Taxonomy" id="3153639"/>
    <lineage>
        <taxon>Bacteria</taxon>
        <taxon>Bacillati</taxon>
        <taxon>Cyanobacteriota</taxon>
        <taxon>Cyanophyceae</taxon>
        <taxon>Oscillatoriophycideae</taxon>
        <taxon>Aerosakkonematales</taxon>
        <taxon>Aerosakkonemataceae</taxon>
        <taxon>Floridanema</taxon>
        <taxon>Floridanema evergladense</taxon>
    </lineage>
</organism>
<dbReference type="SMART" id="SM00220">
    <property type="entry name" value="S_TKc"/>
    <property type="match status" value="1"/>
</dbReference>
<evidence type="ECO:0000256" key="9">
    <source>
        <dbReference type="ARBA" id="ARBA00047899"/>
    </source>
</evidence>
<gene>
    <name evidence="13" type="ORF">ACE1CA_08685</name>
</gene>
<dbReference type="Pfam" id="PF00400">
    <property type="entry name" value="WD40"/>
    <property type="match status" value="2"/>
</dbReference>
<dbReference type="InterPro" id="IPR015943">
    <property type="entry name" value="WD40/YVTN_repeat-like_dom_sf"/>
</dbReference>